<sequence>MADQIPYDLEGLLALLERLDGAEEAAVARAAPEGGVSRERVLDELSREVTRRLARLEER</sequence>
<dbReference type="RefSeq" id="WP_270040967.1">
    <property type="nucleotide sequence ID" value="NZ_JAPDOD010000014.1"/>
</dbReference>
<organism evidence="1 2">
    <name type="scientific">Solirubrobacter ginsenosidimutans</name>
    <dbReference type="NCBI Taxonomy" id="490573"/>
    <lineage>
        <taxon>Bacteria</taxon>
        <taxon>Bacillati</taxon>
        <taxon>Actinomycetota</taxon>
        <taxon>Thermoleophilia</taxon>
        <taxon>Solirubrobacterales</taxon>
        <taxon>Solirubrobacteraceae</taxon>
        <taxon>Solirubrobacter</taxon>
    </lineage>
</organism>
<dbReference type="Proteomes" id="UP001149140">
    <property type="component" value="Unassembled WGS sequence"/>
</dbReference>
<accession>A0A9X3MRP3</accession>
<dbReference type="EMBL" id="JAPDOD010000014">
    <property type="protein sequence ID" value="MDA0161751.1"/>
    <property type="molecule type" value="Genomic_DNA"/>
</dbReference>
<protein>
    <submittedName>
        <fullName evidence="1">Uncharacterized protein</fullName>
    </submittedName>
</protein>
<comment type="caution">
    <text evidence="1">The sequence shown here is derived from an EMBL/GenBank/DDBJ whole genome shotgun (WGS) entry which is preliminary data.</text>
</comment>
<name>A0A9X3MRP3_9ACTN</name>
<gene>
    <name evidence="1" type="ORF">OM076_15870</name>
</gene>
<evidence type="ECO:0000313" key="2">
    <source>
        <dbReference type="Proteomes" id="UP001149140"/>
    </source>
</evidence>
<keyword evidence="2" id="KW-1185">Reference proteome</keyword>
<reference evidence="1" key="1">
    <citation type="submission" date="2022-10" db="EMBL/GenBank/DDBJ databases">
        <title>The WGS of Solirubrobacter ginsenosidimutans DSM 21036.</title>
        <authorList>
            <person name="Jiang Z."/>
        </authorList>
    </citation>
    <scope>NUCLEOTIDE SEQUENCE</scope>
    <source>
        <strain evidence="1">DSM 21036</strain>
    </source>
</reference>
<proteinExistence type="predicted"/>
<evidence type="ECO:0000313" key="1">
    <source>
        <dbReference type="EMBL" id="MDA0161751.1"/>
    </source>
</evidence>
<dbReference type="AlphaFoldDB" id="A0A9X3MRP3"/>